<dbReference type="GO" id="GO:0032259">
    <property type="term" value="P:methylation"/>
    <property type="evidence" value="ECO:0007669"/>
    <property type="project" value="UniProtKB-KW"/>
</dbReference>
<dbReference type="OrthoDB" id="9800801at2"/>
<dbReference type="RefSeq" id="WP_054969887.1">
    <property type="nucleotide sequence ID" value="NZ_LJCO01000059.1"/>
</dbReference>
<evidence type="ECO:0000313" key="8">
    <source>
        <dbReference type="EMBL" id="KPV43040.1"/>
    </source>
</evidence>
<keyword evidence="2 8" id="KW-0489">Methyltransferase</keyword>
<dbReference type="PRINTS" id="PR00506">
    <property type="entry name" value="D21N6MTFRASE"/>
</dbReference>
<feature type="domain" description="DNA methylase N-4/N-6" evidence="7">
    <location>
        <begin position="63"/>
        <end position="383"/>
    </location>
</feature>
<dbReference type="EMBL" id="LJCO01000059">
    <property type="protein sequence ID" value="KPV43040.1"/>
    <property type="molecule type" value="Genomic_DNA"/>
</dbReference>
<feature type="region of interest" description="Disordered" evidence="6">
    <location>
        <begin position="198"/>
        <end position="222"/>
    </location>
</feature>
<dbReference type="InterPro" id="IPR002295">
    <property type="entry name" value="N4/N6-MTase_EcoPI_Mod-like"/>
</dbReference>
<dbReference type="PROSITE" id="PS00092">
    <property type="entry name" value="N6_MTASE"/>
    <property type="match status" value="1"/>
</dbReference>
<keyword evidence="9" id="KW-1185">Reference proteome</keyword>
<dbReference type="GO" id="GO:0003677">
    <property type="term" value="F:DNA binding"/>
    <property type="evidence" value="ECO:0007669"/>
    <property type="project" value="InterPro"/>
</dbReference>
<dbReference type="InterPro" id="IPR002052">
    <property type="entry name" value="DNA_methylase_N6_adenine_CS"/>
</dbReference>
<keyword evidence="3" id="KW-0808">Transferase</keyword>
<evidence type="ECO:0000256" key="5">
    <source>
        <dbReference type="ARBA" id="ARBA00022747"/>
    </source>
</evidence>
<comment type="similarity">
    <text evidence="1">Belongs to the N(4)/N(6)-methyltransferase family.</text>
</comment>
<dbReference type="Pfam" id="PF01555">
    <property type="entry name" value="N6_N4_Mtase"/>
    <property type="match status" value="1"/>
</dbReference>
<dbReference type="AlphaFoldDB" id="A0A0P9EJB7"/>
<name>A0A0P9EJB7_9BACL</name>
<evidence type="ECO:0000313" key="9">
    <source>
        <dbReference type="Proteomes" id="UP000050482"/>
    </source>
</evidence>
<dbReference type="STRING" id="471514.AN477_14495"/>
<accession>A0A0P9EJB7</accession>
<evidence type="ECO:0000256" key="3">
    <source>
        <dbReference type="ARBA" id="ARBA00022679"/>
    </source>
</evidence>
<evidence type="ECO:0000259" key="7">
    <source>
        <dbReference type="Pfam" id="PF01555"/>
    </source>
</evidence>
<dbReference type="Gene3D" id="3.40.50.150">
    <property type="entry name" value="Vaccinia Virus protein VP39"/>
    <property type="match status" value="1"/>
</dbReference>
<dbReference type="InterPro" id="IPR029063">
    <property type="entry name" value="SAM-dependent_MTases_sf"/>
</dbReference>
<proteinExistence type="inferred from homology"/>
<organism evidence="8 9">
    <name type="scientific">Alicyclobacillus ferrooxydans</name>
    <dbReference type="NCBI Taxonomy" id="471514"/>
    <lineage>
        <taxon>Bacteria</taxon>
        <taxon>Bacillati</taxon>
        <taxon>Bacillota</taxon>
        <taxon>Bacilli</taxon>
        <taxon>Bacillales</taxon>
        <taxon>Alicyclobacillaceae</taxon>
        <taxon>Alicyclobacillus</taxon>
    </lineage>
</organism>
<protein>
    <submittedName>
        <fullName evidence="8">DNA methylase</fullName>
    </submittedName>
</protein>
<evidence type="ECO:0000256" key="4">
    <source>
        <dbReference type="ARBA" id="ARBA00022691"/>
    </source>
</evidence>
<dbReference type="GO" id="GO:0009307">
    <property type="term" value="P:DNA restriction-modification system"/>
    <property type="evidence" value="ECO:0007669"/>
    <property type="project" value="UniProtKB-KW"/>
</dbReference>
<dbReference type="GO" id="GO:0008170">
    <property type="term" value="F:N-methyltransferase activity"/>
    <property type="evidence" value="ECO:0007669"/>
    <property type="project" value="InterPro"/>
</dbReference>
<sequence length="536" mass="61952">MPTLNFKGKTFVQNHHLTVPYHELIPQPDKSMSEGVRLDDNLILRGDNLVALKALLPMYSEKIKCIFIDPPYNTGTEHWVYNDNVNSPMIQEWFEKSVEKDDLTRHDKWLCMMMPRLQLLRELLCADGVIFVSCDDNEHHHLRMLLDEVFGDSNFITNIVWQKKYAVKSDSEFFSESHDHILVYAKNRDQLKINGLGRTEEQDARYSNPDNDPRGPWTSGPLQRNEVRDYAVFPIVSPTGKSHLPPQGTSWRFTQERMEELISENRIWFGADGNNVPRFKRFLSDVKSSIVPTTWWNYQDAGHNDESRREMKEIFPEAKTLFATPKPTKLLRRILEIATDKDSIVLDSFAGSGTTAHAVLAANRDDGGNRKFILVEMEDYANSITAERVRRVIRGVPDSKDKALQQGLEGTYSYFELGQAIDVNSLISGENLPPYMELARYVFYTATGEAFDAAEVDESRYYIGSSAHYDVYLLYQPELSFLKSMALNLEFAESIGPYGNRKRLVFAPMKYLDEYYLQKYHIEYAQLPYEIYRFKG</sequence>
<dbReference type="Proteomes" id="UP000050482">
    <property type="component" value="Unassembled WGS sequence"/>
</dbReference>
<evidence type="ECO:0000256" key="2">
    <source>
        <dbReference type="ARBA" id="ARBA00022603"/>
    </source>
</evidence>
<evidence type="ECO:0000256" key="6">
    <source>
        <dbReference type="SAM" id="MobiDB-lite"/>
    </source>
</evidence>
<dbReference type="InterPro" id="IPR002941">
    <property type="entry name" value="DNA_methylase_N4/N6"/>
</dbReference>
<evidence type="ECO:0000256" key="1">
    <source>
        <dbReference type="ARBA" id="ARBA00006594"/>
    </source>
</evidence>
<comment type="caution">
    <text evidence="8">The sequence shown here is derived from an EMBL/GenBank/DDBJ whole genome shotgun (WGS) entry which is preliminary data.</text>
</comment>
<keyword evidence="4" id="KW-0949">S-adenosyl-L-methionine</keyword>
<keyword evidence="5" id="KW-0680">Restriction system</keyword>
<dbReference type="SUPFAM" id="SSF53335">
    <property type="entry name" value="S-adenosyl-L-methionine-dependent methyltransferases"/>
    <property type="match status" value="1"/>
</dbReference>
<reference evidence="8 9" key="1">
    <citation type="submission" date="2015-09" db="EMBL/GenBank/DDBJ databases">
        <title>Draft genome sequence of Alicyclobacillus ferrooxydans DSM 22381.</title>
        <authorList>
            <person name="Hemp J."/>
        </authorList>
    </citation>
    <scope>NUCLEOTIDE SEQUENCE [LARGE SCALE GENOMIC DNA]</scope>
    <source>
        <strain evidence="8 9">TC-34</strain>
    </source>
</reference>
<dbReference type="PATRIC" id="fig|471514.4.peg.3809"/>
<gene>
    <name evidence="8" type="ORF">AN477_14495</name>
</gene>